<evidence type="ECO:0000256" key="1">
    <source>
        <dbReference type="PROSITE-ProRule" id="PRU10141"/>
    </source>
</evidence>
<protein>
    <submittedName>
        <fullName evidence="5">Protein kinase domain-containing protein</fullName>
    </submittedName>
</protein>
<evidence type="ECO:0000259" key="2">
    <source>
        <dbReference type="PROSITE" id="PS50011"/>
    </source>
</evidence>
<name>A0A183HBI6_9BILA</name>
<gene>
    <name evidence="3" type="ORF">OFLC_LOCUS4848</name>
</gene>
<dbReference type="AlphaFoldDB" id="A0A183HBI6"/>
<dbReference type="WBParaSite" id="OFLC_0000484701-mRNA-1">
    <property type="protein sequence ID" value="OFLC_0000484701-mRNA-1"/>
    <property type="gene ID" value="OFLC_0000484701"/>
</dbReference>
<keyword evidence="1" id="KW-0547">Nucleotide-binding</keyword>
<proteinExistence type="predicted"/>
<dbReference type="GO" id="GO:0005524">
    <property type="term" value="F:ATP binding"/>
    <property type="evidence" value="ECO:0007669"/>
    <property type="project" value="UniProtKB-UniRule"/>
</dbReference>
<dbReference type="InterPro" id="IPR000719">
    <property type="entry name" value="Prot_kinase_dom"/>
</dbReference>
<feature type="domain" description="Protein kinase" evidence="2">
    <location>
        <begin position="44"/>
        <end position="140"/>
    </location>
</feature>
<dbReference type="Pfam" id="PF00069">
    <property type="entry name" value="Pkinase"/>
    <property type="match status" value="1"/>
</dbReference>
<dbReference type="InterPro" id="IPR017441">
    <property type="entry name" value="Protein_kinase_ATP_BS"/>
</dbReference>
<dbReference type="EMBL" id="UZAJ01003886">
    <property type="protein sequence ID" value="VDO41244.1"/>
    <property type="molecule type" value="Genomic_DNA"/>
</dbReference>
<reference evidence="3 4" key="2">
    <citation type="submission" date="2018-11" db="EMBL/GenBank/DDBJ databases">
        <authorList>
            <consortium name="Pathogen Informatics"/>
        </authorList>
    </citation>
    <scope>NUCLEOTIDE SEQUENCE [LARGE SCALE GENOMIC DNA]</scope>
</reference>
<keyword evidence="4" id="KW-1185">Reference proteome</keyword>
<dbReference type="Proteomes" id="UP000267606">
    <property type="component" value="Unassembled WGS sequence"/>
</dbReference>
<dbReference type="STRING" id="387005.A0A183HBI6"/>
<dbReference type="PROSITE" id="PS50011">
    <property type="entry name" value="PROTEIN_KINASE_DOM"/>
    <property type="match status" value="1"/>
</dbReference>
<evidence type="ECO:0000313" key="3">
    <source>
        <dbReference type="EMBL" id="VDO41244.1"/>
    </source>
</evidence>
<dbReference type="PROSITE" id="PS00107">
    <property type="entry name" value="PROTEIN_KINASE_ATP"/>
    <property type="match status" value="1"/>
</dbReference>
<dbReference type="Gene3D" id="3.30.200.20">
    <property type="entry name" value="Phosphorylase Kinase, domain 1"/>
    <property type="match status" value="1"/>
</dbReference>
<accession>A0A183HBI6</accession>
<evidence type="ECO:0000313" key="5">
    <source>
        <dbReference type="WBParaSite" id="OFLC_0000484701-mRNA-1"/>
    </source>
</evidence>
<organism evidence="5">
    <name type="scientific">Onchocerca flexuosa</name>
    <dbReference type="NCBI Taxonomy" id="387005"/>
    <lineage>
        <taxon>Eukaryota</taxon>
        <taxon>Metazoa</taxon>
        <taxon>Ecdysozoa</taxon>
        <taxon>Nematoda</taxon>
        <taxon>Chromadorea</taxon>
        <taxon>Rhabditida</taxon>
        <taxon>Spirurina</taxon>
        <taxon>Spiruromorpha</taxon>
        <taxon>Filarioidea</taxon>
        <taxon>Onchocercidae</taxon>
        <taxon>Onchocerca</taxon>
    </lineage>
</organism>
<evidence type="ECO:0000313" key="4">
    <source>
        <dbReference type="Proteomes" id="UP000267606"/>
    </source>
</evidence>
<dbReference type="SUPFAM" id="SSF56112">
    <property type="entry name" value="Protein kinase-like (PK-like)"/>
    <property type="match status" value="1"/>
</dbReference>
<dbReference type="GO" id="GO:0004672">
    <property type="term" value="F:protein kinase activity"/>
    <property type="evidence" value="ECO:0007669"/>
    <property type="project" value="InterPro"/>
</dbReference>
<reference evidence="5" key="1">
    <citation type="submission" date="2016-06" db="UniProtKB">
        <authorList>
            <consortium name="WormBaseParasite"/>
        </authorList>
    </citation>
    <scope>IDENTIFICATION</scope>
</reference>
<dbReference type="InterPro" id="IPR011009">
    <property type="entry name" value="Kinase-like_dom_sf"/>
</dbReference>
<keyword evidence="1" id="KW-0067">ATP-binding</keyword>
<sequence>MKNAESAKEKLEQISSAAMPMLNTEARYVAPDQPTSSSWVRDNFIVSDVLGSGTFGEVYKIKCRREPDTSYAMKVLARNSLPKSIAMELRILQRFGGAHNIMKIHAAHRECDRVFIVMDYFDHTPFKVLIVRNSRNMFRP</sequence>
<feature type="binding site" evidence="1">
    <location>
        <position position="74"/>
    </location>
    <ligand>
        <name>ATP</name>
        <dbReference type="ChEBI" id="CHEBI:30616"/>
    </ligand>
</feature>